<proteinExistence type="predicted"/>
<evidence type="ECO:0000259" key="3">
    <source>
        <dbReference type="Pfam" id="PF00294"/>
    </source>
</evidence>
<keyword evidence="1" id="KW-0808">Transferase</keyword>
<evidence type="ECO:0000313" key="5">
    <source>
        <dbReference type="Proteomes" id="UP000027345"/>
    </source>
</evidence>
<dbReference type="InterPro" id="IPR029056">
    <property type="entry name" value="Ribokinase-like"/>
</dbReference>
<dbReference type="Gene3D" id="3.40.1190.20">
    <property type="match status" value="1"/>
</dbReference>
<dbReference type="InterPro" id="IPR011611">
    <property type="entry name" value="PfkB_dom"/>
</dbReference>
<dbReference type="Pfam" id="PF00294">
    <property type="entry name" value="PfkB"/>
    <property type="match status" value="1"/>
</dbReference>
<dbReference type="eggNOG" id="COG0524">
    <property type="taxonomic scope" value="Bacteria"/>
</dbReference>
<dbReference type="EMBL" id="JMQI01000003">
    <property type="protein sequence ID" value="KDN23869.1"/>
    <property type="molecule type" value="Genomic_DNA"/>
</dbReference>
<dbReference type="OrthoDB" id="8578462at2"/>
<reference evidence="4 5" key="1">
    <citation type="submission" date="2014-05" db="EMBL/GenBank/DDBJ databases">
        <title>Draft genome sequence of Amycolatopsis rifamycinica DSM 46095.</title>
        <authorList>
            <person name="Lal R."/>
            <person name="Saxena A."/>
            <person name="Kumari R."/>
            <person name="Mukherjee U."/>
            <person name="Singh P."/>
            <person name="Sangwan N."/>
            <person name="Mahato N.K."/>
        </authorList>
    </citation>
    <scope>NUCLEOTIDE SEQUENCE [LARGE SCALE GENOMIC DNA]</scope>
    <source>
        <strain evidence="4 5">DSM 46095</strain>
    </source>
</reference>
<gene>
    <name evidence="4" type="ORF">DV20_02070</name>
</gene>
<dbReference type="AlphaFoldDB" id="A0A066UI75"/>
<dbReference type="STRING" id="287986.DV20_02070"/>
<dbReference type="PANTHER" id="PTHR10584:SF166">
    <property type="entry name" value="RIBOKINASE"/>
    <property type="match status" value="1"/>
</dbReference>
<organism evidence="4 5">
    <name type="scientific">Amycolatopsis rifamycinica</name>
    <dbReference type="NCBI Taxonomy" id="287986"/>
    <lineage>
        <taxon>Bacteria</taxon>
        <taxon>Bacillati</taxon>
        <taxon>Actinomycetota</taxon>
        <taxon>Actinomycetes</taxon>
        <taxon>Pseudonocardiales</taxon>
        <taxon>Pseudonocardiaceae</taxon>
        <taxon>Amycolatopsis</taxon>
    </lineage>
</organism>
<dbReference type="RefSeq" id="WP_043775875.1">
    <property type="nucleotide sequence ID" value="NZ_JMQI01000003.1"/>
</dbReference>
<accession>A0A066UI75</accession>
<protein>
    <submittedName>
        <fullName evidence="4">Sugar kinase</fullName>
    </submittedName>
</protein>
<keyword evidence="2 4" id="KW-0418">Kinase</keyword>
<evidence type="ECO:0000313" key="4">
    <source>
        <dbReference type="EMBL" id="KDN23869.1"/>
    </source>
</evidence>
<sequence>MTGRLVHTGQVVVDLVMAVPALPPLGGDVLASSTNLLPGGGFNVMAAAARSGARVLYAGSHGIGGFGDLARAALAAEGVELAHEPVSEVDTGVVVVLVDATGERTFATGTGAEGRLRAELLDRVTPKNDDVVYVSGYSWLHEINRAALIEWLPRLPGSKILFDPGPLITDIDPGDLHAILSIVDILSCTAREAEVLGELPSVAVIREGAKGCRVHENGRITDVPGFPVDVVDTTGAGDTHCGVLAAELLRGSSVVDAAVRANAAAALSVTRRGPATAPDRGEIDKLVEAMR</sequence>
<keyword evidence="5" id="KW-1185">Reference proteome</keyword>
<evidence type="ECO:0000256" key="2">
    <source>
        <dbReference type="ARBA" id="ARBA00022777"/>
    </source>
</evidence>
<comment type="caution">
    <text evidence="4">The sequence shown here is derived from an EMBL/GenBank/DDBJ whole genome shotgun (WGS) entry which is preliminary data.</text>
</comment>
<feature type="domain" description="Carbohydrate kinase PfkB" evidence="3">
    <location>
        <begin position="5"/>
        <end position="276"/>
    </location>
</feature>
<dbReference type="SUPFAM" id="SSF53613">
    <property type="entry name" value="Ribokinase-like"/>
    <property type="match status" value="1"/>
</dbReference>
<dbReference type="Proteomes" id="UP000027345">
    <property type="component" value="Unassembled WGS sequence"/>
</dbReference>
<name>A0A066UI75_9PSEU</name>
<dbReference type="GO" id="GO:0005829">
    <property type="term" value="C:cytosol"/>
    <property type="evidence" value="ECO:0007669"/>
    <property type="project" value="TreeGrafter"/>
</dbReference>
<dbReference type="GO" id="GO:0016301">
    <property type="term" value="F:kinase activity"/>
    <property type="evidence" value="ECO:0007669"/>
    <property type="project" value="UniProtKB-KW"/>
</dbReference>
<dbReference type="PANTHER" id="PTHR10584">
    <property type="entry name" value="SUGAR KINASE"/>
    <property type="match status" value="1"/>
</dbReference>
<evidence type="ECO:0000256" key="1">
    <source>
        <dbReference type="ARBA" id="ARBA00022679"/>
    </source>
</evidence>